<sequence length="202" mass="22382">MSSSRRASPANPMSSVILATEPIELMVPRDLKSGDRNVNEFISEDVFKARKYQNEQKMGLKQKAPNGSKTSIQNYFTRVRIGVAAVAESIKFNKSKDNQVTWANPVAREPVFDPSMRVLQTEQMEQEQLCGSCVTGSDTSLDAPIIGELIELADTATGENRELHNMKQDGLSIGTNSKIILIIILTPMLWVLAAELKQQEQS</sequence>
<comment type="caution">
    <text evidence="2">The sequence shown here is derived from an EMBL/GenBank/DDBJ whole genome shotgun (WGS) entry which is preliminary data.</text>
</comment>
<evidence type="ECO:0000313" key="3">
    <source>
        <dbReference type="Proteomes" id="UP001066276"/>
    </source>
</evidence>
<accession>A0AAV7V263</accession>
<feature type="transmembrane region" description="Helical" evidence="1">
    <location>
        <begin position="179"/>
        <end position="196"/>
    </location>
</feature>
<keyword evidence="3" id="KW-1185">Reference proteome</keyword>
<reference evidence="2" key="1">
    <citation type="journal article" date="2022" name="bioRxiv">
        <title>Sequencing and chromosome-scale assembly of the giantPleurodeles waltlgenome.</title>
        <authorList>
            <person name="Brown T."/>
            <person name="Elewa A."/>
            <person name="Iarovenko S."/>
            <person name="Subramanian E."/>
            <person name="Araus A.J."/>
            <person name="Petzold A."/>
            <person name="Susuki M."/>
            <person name="Suzuki K.-i.T."/>
            <person name="Hayashi T."/>
            <person name="Toyoda A."/>
            <person name="Oliveira C."/>
            <person name="Osipova E."/>
            <person name="Leigh N.D."/>
            <person name="Simon A."/>
            <person name="Yun M.H."/>
        </authorList>
    </citation>
    <scope>NUCLEOTIDE SEQUENCE</scope>
    <source>
        <strain evidence="2">20211129_DDA</strain>
        <tissue evidence="2">Liver</tissue>
    </source>
</reference>
<keyword evidence="1" id="KW-1133">Transmembrane helix</keyword>
<keyword evidence="1" id="KW-0472">Membrane</keyword>
<dbReference type="Proteomes" id="UP001066276">
    <property type="component" value="Chromosome 2_2"/>
</dbReference>
<protein>
    <submittedName>
        <fullName evidence="2">Uncharacterized protein</fullName>
    </submittedName>
</protein>
<organism evidence="2 3">
    <name type="scientific">Pleurodeles waltl</name>
    <name type="common">Iberian ribbed newt</name>
    <dbReference type="NCBI Taxonomy" id="8319"/>
    <lineage>
        <taxon>Eukaryota</taxon>
        <taxon>Metazoa</taxon>
        <taxon>Chordata</taxon>
        <taxon>Craniata</taxon>
        <taxon>Vertebrata</taxon>
        <taxon>Euteleostomi</taxon>
        <taxon>Amphibia</taxon>
        <taxon>Batrachia</taxon>
        <taxon>Caudata</taxon>
        <taxon>Salamandroidea</taxon>
        <taxon>Salamandridae</taxon>
        <taxon>Pleurodelinae</taxon>
        <taxon>Pleurodeles</taxon>
    </lineage>
</organism>
<gene>
    <name evidence="2" type="ORF">NDU88_003328</name>
</gene>
<dbReference type="AlphaFoldDB" id="A0AAV7V263"/>
<keyword evidence="1" id="KW-0812">Transmembrane</keyword>
<evidence type="ECO:0000313" key="2">
    <source>
        <dbReference type="EMBL" id="KAJ1194033.1"/>
    </source>
</evidence>
<name>A0AAV7V263_PLEWA</name>
<evidence type="ECO:0000256" key="1">
    <source>
        <dbReference type="SAM" id="Phobius"/>
    </source>
</evidence>
<proteinExistence type="predicted"/>
<dbReference type="EMBL" id="JANPWB010000004">
    <property type="protein sequence ID" value="KAJ1194033.1"/>
    <property type="molecule type" value="Genomic_DNA"/>
</dbReference>